<feature type="transmembrane region" description="Helical" evidence="2">
    <location>
        <begin position="203"/>
        <end position="222"/>
    </location>
</feature>
<protein>
    <recommendedName>
        <fullName evidence="4">Ig-like domain-containing protein</fullName>
    </recommendedName>
</protein>
<keyword evidence="2" id="KW-1133">Transmembrane helix</keyword>
<dbReference type="OrthoDB" id="5857426at2759"/>
<feature type="chain" id="PRO_5040196984" description="Ig-like domain-containing protein" evidence="3">
    <location>
        <begin position="24"/>
        <end position="264"/>
    </location>
</feature>
<reference evidence="5" key="1">
    <citation type="submission" date="2022-07" db="EMBL/GenBank/DDBJ databases">
        <title>Chromosome-level genome of Muraenolepis orangiensis.</title>
        <authorList>
            <person name="Kim J."/>
        </authorList>
    </citation>
    <scope>NUCLEOTIDE SEQUENCE</scope>
    <source>
        <strain evidence="5">KU_S4_2022</strain>
        <tissue evidence="5">Muscle</tissue>
    </source>
</reference>
<evidence type="ECO:0000256" key="3">
    <source>
        <dbReference type="SAM" id="SignalP"/>
    </source>
</evidence>
<keyword evidence="2" id="KW-0812">Transmembrane</keyword>
<evidence type="ECO:0000256" key="1">
    <source>
        <dbReference type="ARBA" id="ARBA00023157"/>
    </source>
</evidence>
<proteinExistence type="predicted"/>
<dbReference type="Gene3D" id="2.60.40.10">
    <property type="entry name" value="Immunoglobulins"/>
    <property type="match status" value="1"/>
</dbReference>
<keyword evidence="2" id="KW-0472">Membrane</keyword>
<dbReference type="InterPro" id="IPR036179">
    <property type="entry name" value="Ig-like_dom_sf"/>
</dbReference>
<evidence type="ECO:0000313" key="5">
    <source>
        <dbReference type="EMBL" id="KAJ3599072.1"/>
    </source>
</evidence>
<keyword evidence="1" id="KW-1015">Disulfide bond</keyword>
<evidence type="ECO:0000259" key="4">
    <source>
        <dbReference type="PROSITE" id="PS50835"/>
    </source>
</evidence>
<keyword evidence="6" id="KW-1185">Reference proteome</keyword>
<comment type="caution">
    <text evidence="5">The sequence shown here is derived from an EMBL/GenBank/DDBJ whole genome shotgun (WGS) entry which is preliminary data.</text>
</comment>
<dbReference type="Proteomes" id="UP001148018">
    <property type="component" value="Unassembled WGS sequence"/>
</dbReference>
<dbReference type="SUPFAM" id="SSF48726">
    <property type="entry name" value="Immunoglobulin"/>
    <property type="match status" value="1"/>
</dbReference>
<organism evidence="5 6">
    <name type="scientific">Muraenolepis orangiensis</name>
    <name type="common">Patagonian moray cod</name>
    <dbReference type="NCBI Taxonomy" id="630683"/>
    <lineage>
        <taxon>Eukaryota</taxon>
        <taxon>Metazoa</taxon>
        <taxon>Chordata</taxon>
        <taxon>Craniata</taxon>
        <taxon>Vertebrata</taxon>
        <taxon>Euteleostomi</taxon>
        <taxon>Actinopterygii</taxon>
        <taxon>Neopterygii</taxon>
        <taxon>Teleostei</taxon>
        <taxon>Neoteleostei</taxon>
        <taxon>Acanthomorphata</taxon>
        <taxon>Zeiogadaria</taxon>
        <taxon>Gadariae</taxon>
        <taxon>Gadiformes</taxon>
        <taxon>Muraenolepidoidei</taxon>
        <taxon>Muraenolepididae</taxon>
        <taxon>Muraenolepis</taxon>
    </lineage>
</organism>
<feature type="signal peptide" evidence="3">
    <location>
        <begin position="1"/>
        <end position="23"/>
    </location>
</feature>
<dbReference type="InterPro" id="IPR013162">
    <property type="entry name" value="CD80_C2-set"/>
</dbReference>
<dbReference type="Pfam" id="PF08205">
    <property type="entry name" value="C2-set_2"/>
    <property type="match status" value="1"/>
</dbReference>
<gene>
    <name evidence="5" type="ORF">NHX12_033035</name>
</gene>
<dbReference type="InterPro" id="IPR013783">
    <property type="entry name" value="Ig-like_fold"/>
</dbReference>
<keyword evidence="3" id="KW-0732">Signal</keyword>
<dbReference type="PROSITE" id="PS50835">
    <property type="entry name" value="IG_LIKE"/>
    <property type="match status" value="1"/>
</dbReference>
<evidence type="ECO:0000256" key="2">
    <source>
        <dbReference type="SAM" id="Phobius"/>
    </source>
</evidence>
<evidence type="ECO:0000313" key="6">
    <source>
        <dbReference type="Proteomes" id="UP001148018"/>
    </source>
</evidence>
<name>A0A9Q0E6V0_9TELE</name>
<feature type="domain" description="Ig-like" evidence="4">
    <location>
        <begin position="118"/>
        <end position="206"/>
    </location>
</feature>
<dbReference type="AlphaFoldDB" id="A0A9Q0E6V0"/>
<sequence>MPSLWSAMLALGLLEYCSGHALASLNLSVEWRRGHRPLLRAVWLEARLVELWPPEASNTTRLSDGALENGDFSLELSAVMPLEVAQTFHMFLGVRGAEAPSSPLCSVCLRTAASFTAPSVRRLDPPEANQTTFLCHSVGGRPQPTVHWLINGTRVLGEDSVTTSTLPMAHSPLYNTTSRLLAQVSHQTNVTCSVENASLNQTAGLSLGVAVLVVAVVIYQVLLDKSHKKLGKTHRGYHYSYSTEEAVVRLEGPDGAHSQEETDG</sequence>
<dbReference type="InterPro" id="IPR007110">
    <property type="entry name" value="Ig-like_dom"/>
</dbReference>
<accession>A0A9Q0E6V0</accession>
<dbReference type="EMBL" id="JANIIK010000048">
    <property type="protein sequence ID" value="KAJ3599072.1"/>
    <property type="molecule type" value="Genomic_DNA"/>
</dbReference>